<name>A0A542ZSG7_9ACTN</name>
<keyword evidence="3" id="KW-1185">Reference proteome</keyword>
<evidence type="ECO:0000256" key="1">
    <source>
        <dbReference type="SAM" id="Phobius"/>
    </source>
</evidence>
<dbReference type="EMBL" id="VFOR01000001">
    <property type="protein sequence ID" value="TQL63236.1"/>
    <property type="molecule type" value="Genomic_DNA"/>
</dbReference>
<evidence type="ECO:0000313" key="3">
    <source>
        <dbReference type="Proteomes" id="UP000316196"/>
    </source>
</evidence>
<dbReference type="AlphaFoldDB" id="A0A542ZSG7"/>
<keyword evidence="1" id="KW-1133">Transmembrane helix</keyword>
<evidence type="ECO:0000313" key="2">
    <source>
        <dbReference type="EMBL" id="TQL63236.1"/>
    </source>
</evidence>
<sequence>MLRPDLAGSGASVGGVTTTIGILVAISMLAGRGAMLAINRVRGLSYLFLLLTTVVSVAVVVGLLAGILWSLGWALGVVVGFGTMANAVALAASPGVFAFVVIAPGVGPFLSRGLMAWSFLILWSLTGQVFGVDVPMAFLMSLAASVATLALVAVLGGPASRVRNNLWRRLTGRELRRSSRELMDIEGILEMEG</sequence>
<protein>
    <submittedName>
        <fullName evidence="2">Uncharacterized protein</fullName>
    </submittedName>
</protein>
<keyword evidence="1" id="KW-0812">Transmembrane</keyword>
<organism evidence="2 3">
    <name type="scientific">Propioniferax innocua</name>
    <dbReference type="NCBI Taxonomy" id="1753"/>
    <lineage>
        <taxon>Bacteria</taxon>
        <taxon>Bacillati</taxon>
        <taxon>Actinomycetota</taxon>
        <taxon>Actinomycetes</taxon>
        <taxon>Propionibacteriales</taxon>
        <taxon>Propionibacteriaceae</taxon>
        <taxon>Propioniferax</taxon>
    </lineage>
</organism>
<feature type="transmembrane region" description="Helical" evidence="1">
    <location>
        <begin position="137"/>
        <end position="159"/>
    </location>
</feature>
<gene>
    <name evidence="2" type="ORF">FB460_1037</name>
</gene>
<keyword evidence="1" id="KW-0472">Membrane</keyword>
<proteinExistence type="predicted"/>
<feature type="transmembrane region" description="Helical" evidence="1">
    <location>
        <begin position="43"/>
        <end position="69"/>
    </location>
</feature>
<accession>A0A542ZSG7</accession>
<comment type="caution">
    <text evidence="2">The sequence shown here is derived from an EMBL/GenBank/DDBJ whole genome shotgun (WGS) entry which is preliminary data.</text>
</comment>
<dbReference type="Proteomes" id="UP000316196">
    <property type="component" value="Unassembled WGS sequence"/>
</dbReference>
<reference evidence="2 3" key="1">
    <citation type="submission" date="2019-06" db="EMBL/GenBank/DDBJ databases">
        <title>Sequencing the genomes of 1000 actinobacteria strains.</title>
        <authorList>
            <person name="Klenk H.-P."/>
        </authorList>
    </citation>
    <scope>NUCLEOTIDE SEQUENCE [LARGE SCALE GENOMIC DNA]</scope>
    <source>
        <strain evidence="2 3">DSM 8251</strain>
    </source>
</reference>
<feature type="transmembrane region" description="Helical" evidence="1">
    <location>
        <begin position="114"/>
        <end position="131"/>
    </location>
</feature>
<feature type="transmembrane region" description="Helical" evidence="1">
    <location>
        <begin position="6"/>
        <end position="31"/>
    </location>
</feature>
<feature type="transmembrane region" description="Helical" evidence="1">
    <location>
        <begin position="75"/>
        <end position="102"/>
    </location>
</feature>